<name>A0A2J6TVY0_9HELO</name>
<accession>A0A2J6TVY0</accession>
<reference evidence="2 3" key="1">
    <citation type="submission" date="2016-04" db="EMBL/GenBank/DDBJ databases">
        <title>A degradative enzymes factory behind the ericoid mycorrhizal symbiosis.</title>
        <authorList>
            <consortium name="DOE Joint Genome Institute"/>
            <person name="Martino E."/>
            <person name="Morin E."/>
            <person name="Grelet G."/>
            <person name="Kuo A."/>
            <person name="Kohler A."/>
            <person name="Daghino S."/>
            <person name="Barry K."/>
            <person name="Choi C."/>
            <person name="Cichocki N."/>
            <person name="Clum A."/>
            <person name="Copeland A."/>
            <person name="Hainaut M."/>
            <person name="Haridas S."/>
            <person name="Labutti K."/>
            <person name="Lindquist E."/>
            <person name="Lipzen A."/>
            <person name="Khouja H.-R."/>
            <person name="Murat C."/>
            <person name="Ohm R."/>
            <person name="Olson A."/>
            <person name="Spatafora J."/>
            <person name="Veneault-Fourrey C."/>
            <person name="Henrissat B."/>
            <person name="Grigoriev I."/>
            <person name="Martin F."/>
            <person name="Perotto S."/>
        </authorList>
    </citation>
    <scope>NUCLEOTIDE SEQUENCE [LARGE SCALE GENOMIC DNA]</scope>
    <source>
        <strain evidence="2 3">E</strain>
    </source>
</reference>
<dbReference type="RefSeq" id="XP_024744012.1">
    <property type="nucleotide sequence ID" value="XM_024879091.1"/>
</dbReference>
<dbReference type="InParanoid" id="A0A2J6TVY0"/>
<organism evidence="2 3">
    <name type="scientific">Hyaloscypha bicolor E</name>
    <dbReference type="NCBI Taxonomy" id="1095630"/>
    <lineage>
        <taxon>Eukaryota</taxon>
        <taxon>Fungi</taxon>
        <taxon>Dikarya</taxon>
        <taxon>Ascomycota</taxon>
        <taxon>Pezizomycotina</taxon>
        <taxon>Leotiomycetes</taxon>
        <taxon>Helotiales</taxon>
        <taxon>Hyaloscyphaceae</taxon>
        <taxon>Hyaloscypha</taxon>
        <taxon>Hyaloscypha bicolor</taxon>
    </lineage>
</organism>
<dbReference type="EMBL" id="KZ613740">
    <property type="protein sequence ID" value="PMD67108.1"/>
    <property type="molecule type" value="Genomic_DNA"/>
</dbReference>
<keyword evidence="3" id="KW-1185">Reference proteome</keyword>
<feature type="compositionally biased region" description="Polar residues" evidence="1">
    <location>
        <begin position="73"/>
        <end position="89"/>
    </location>
</feature>
<gene>
    <name evidence="2" type="ORF">K444DRAFT_6070</name>
</gene>
<proteinExistence type="predicted"/>
<feature type="compositionally biased region" description="Low complexity" evidence="1">
    <location>
        <begin position="90"/>
        <end position="99"/>
    </location>
</feature>
<feature type="region of interest" description="Disordered" evidence="1">
    <location>
        <begin position="63"/>
        <end position="120"/>
    </location>
</feature>
<dbReference type="Proteomes" id="UP000235371">
    <property type="component" value="Unassembled WGS sequence"/>
</dbReference>
<evidence type="ECO:0000313" key="2">
    <source>
        <dbReference type="EMBL" id="PMD67108.1"/>
    </source>
</evidence>
<sequence length="153" mass="15822">MVPSAAAAALCGPSSCQFTPSDIPIRAIVGMRGRPLGLPAAQLPLVGPVEFYHISNIHYSSQQLCPAPDTGPSRATQVQTTKATSHQSFSPSPQASGPSLAPPPPMPTIPTTSARVLSHGHGEPAQPAILITHLLCGCCHLAFPRGHVTDLPT</sequence>
<evidence type="ECO:0000256" key="1">
    <source>
        <dbReference type="SAM" id="MobiDB-lite"/>
    </source>
</evidence>
<dbReference type="GeneID" id="36587168"/>
<dbReference type="AlphaFoldDB" id="A0A2J6TVY0"/>
<evidence type="ECO:0000313" key="3">
    <source>
        <dbReference type="Proteomes" id="UP000235371"/>
    </source>
</evidence>
<protein>
    <submittedName>
        <fullName evidence="2">Uncharacterized protein</fullName>
    </submittedName>
</protein>